<comment type="subcellular location">
    <subcellularLocation>
        <location evidence="1">Membrane</location>
        <topology evidence="1">Peripheral membrane protein</topology>
    </subcellularLocation>
</comment>
<proteinExistence type="inferred from homology"/>
<dbReference type="GO" id="GO:0005524">
    <property type="term" value="F:ATP binding"/>
    <property type="evidence" value="ECO:0007669"/>
    <property type="project" value="UniProtKB-KW"/>
</dbReference>
<dbReference type="Gene3D" id="3.40.50.300">
    <property type="entry name" value="P-loop containing nucleotide triphosphate hydrolases"/>
    <property type="match status" value="1"/>
</dbReference>
<organism evidence="15 16">
    <name type="scientific">Geodia barretti</name>
    <name type="common">Barrett's horny sponge</name>
    <dbReference type="NCBI Taxonomy" id="519541"/>
    <lineage>
        <taxon>Eukaryota</taxon>
        <taxon>Metazoa</taxon>
        <taxon>Porifera</taxon>
        <taxon>Demospongiae</taxon>
        <taxon>Heteroscleromorpha</taxon>
        <taxon>Tetractinellida</taxon>
        <taxon>Astrophorina</taxon>
        <taxon>Geodiidae</taxon>
        <taxon>Geodia</taxon>
    </lineage>
</organism>
<sequence>MGELQERITSTKQGSITSFQAVYVPADDYTDPAVVAVFGHLDAVTRLERSIQQMGRFPAVDPLTSTSRILNPDVIGQVHYDTTRQVKAVLQDYESLKDIIAILGVDELSDEQRLTVSRARKLEKYLTQPMFVAQRFTGKPGKYVRIEDTVEGCQAILRGDCDEIPEQALAYIGTIDEAFEQAKSEELQEAAD</sequence>
<dbReference type="Gene3D" id="1.10.1140.10">
    <property type="entry name" value="Bovine Mitochondrial F1-atpase, Atp Synthase Beta Chain, Chain D, domain 3"/>
    <property type="match status" value="1"/>
</dbReference>
<dbReference type="Pfam" id="PF00006">
    <property type="entry name" value="ATP-synt_ab"/>
    <property type="match status" value="1"/>
</dbReference>
<dbReference type="PROSITE" id="PS00152">
    <property type="entry name" value="ATPASE_ALPHA_BETA"/>
    <property type="match status" value="1"/>
</dbReference>
<keyword evidence="4" id="KW-0813">Transport</keyword>
<dbReference type="EC" id="7.1.2.2" evidence="3"/>
<keyword evidence="12" id="KW-0066">ATP synthesis</keyword>
<dbReference type="GO" id="GO:0046933">
    <property type="term" value="F:proton-transporting ATP synthase activity, rotational mechanism"/>
    <property type="evidence" value="ECO:0007669"/>
    <property type="project" value="TreeGrafter"/>
</dbReference>
<dbReference type="AlphaFoldDB" id="A0AA35ST69"/>
<dbReference type="InterPro" id="IPR055190">
    <property type="entry name" value="ATP-synt_VA_C"/>
</dbReference>
<evidence type="ECO:0000259" key="14">
    <source>
        <dbReference type="Pfam" id="PF22919"/>
    </source>
</evidence>
<comment type="caution">
    <text evidence="15">The sequence shown here is derived from an EMBL/GenBank/DDBJ whole genome shotgun (WGS) entry which is preliminary data.</text>
</comment>
<protein>
    <recommendedName>
        <fullName evidence="3">H(+)-transporting two-sector ATPase</fullName>
        <ecNumber evidence="3">7.1.2.2</ecNumber>
    </recommendedName>
</protein>
<dbReference type="InterPro" id="IPR027417">
    <property type="entry name" value="P-loop_NTPase"/>
</dbReference>
<keyword evidence="10" id="KW-0472">Membrane</keyword>
<evidence type="ECO:0000256" key="12">
    <source>
        <dbReference type="ARBA" id="ARBA00023310"/>
    </source>
</evidence>
<evidence type="ECO:0000256" key="5">
    <source>
        <dbReference type="ARBA" id="ARBA00022741"/>
    </source>
</evidence>
<evidence type="ECO:0000256" key="3">
    <source>
        <dbReference type="ARBA" id="ARBA00012473"/>
    </source>
</evidence>
<evidence type="ECO:0000256" key="4">
    <source>
        <dbReference type="ARBA" id="ARBA00022448"/>
    </source>
</evidence>
<dbReference type="FunFam" id="1.10.1140.10:FF:000005">
    <property type="entry name" value="ATP synthase subunit beta"/>
    <property type="match status" value="1"/>
</dbReference>
<dbReference type="InterPro" id="IPR020003">
    <property type="entry name" value="ATPase_a/bsu_AS"/>
</dbReference>
<dbReference type="EMBL" id="CASHTH010002825">
    <property type="protein sequence ID" value="CAI8035720.1"/>
    <property type="molecule type" value="Genomic_DNA"/>
</dbReference>
<comment type="similarity">
    <text evidence="2">Belongs to the ATPase alpha/beta chains family.</text>
</comment>
<keyword evidence="5" id="KW-0547">Nucleotide-binding</keyword>
<evidence type="ECO:0000256" key="2">
    <source>
        <dbReference type="ARBA" id="ARBA00008936"/>
    </source>
</evidence>
<dbReference type="SUPFAM" id="SSF47917">
    <property type="entry name" value="C-terminal domain of alpha and beta subunits of F1 ATP synthase"/>
    <property type="match status" value="1"/>
</dbReference>
<gene>
    <name evidence="15" type="ORF">GBAR_LOCUS20022</name>
</gene>
<reference evidence="15" key="1">
    <citation type="submission" date="2023-03" db="EMBL/GenBank/DDBJ databases">
        <authorList>
            <person name="Steffen K."/>
            <person name="Cardenas P."/>
        </authorList>
    </citation>
    <scope>NUCLEOTIDE SEQUENCE</scope>
</reference>
<dbReference type="InterPro" id="IPR024034">
    <property type="entry name" value="ATPase_F1/V1_b/a_C"/>
</dbReference>
<dbReference type="Pfam" id="PF22919">
    <property type="entry name" value="ATP-synt_VA_C"/>
    <property type="match status" value="1"/>
</dbReference>
<evidence type="ECO:0000256" key="9">
    <source>
        <dbReference type="ARBA" id="ARBA00023065"/>
    </source>
</evidence>
<dbReference type="Proteomes" id="UP001174909">
    <property type="component" value="Unassembled WGS sequence"/>
</dbReference>
<evidence type="ECO:0000256" key="6">
    <source>
        <dbReference type="ARBA" id="ARBA00022781"/>
    </source>
</evidence>
<dbReference type="CDD" id="cd18110">
    <property type="entry name" value="ATP-synt_F1_beta_C"/>
    <property type="match status" value="1"/>
</dbReference>
<dbReference type="InterPro" id="IPR050053">
    <property type="entry name" value="ATPase_alpha/beta_chains"/>
</dbReference>
<feature type="domain" description="ATP synthase A/B type C-terminal" evidence="14">
    <location>
        <begin position="76"/>
        <end position="136"/>
    </location>
</feature>
<keyword evidence="6" id="KW-0375">Hydrogen ion transport</keyword>
<name>A0AA35ST69_GEOBA</name>
<dbReference type="SUPFAM" id="SSF52540">
    <property type="entry name" value="P-loop containing nucleoside triphosphate hydrolases"/>
    <property type="match status" value="1"/>
</dbReference>
<feature type="domain" description="ATPase F1/V1/A1 complex alpha/beta subunit nucleotide-binding" evidence="13">
    <location>
        <begin position="2"/>
        <end position="67"/>
    </location>
</feature>
<evidence type="ECO:0000256" key="11">
    <source>
        <dbReference type="ARBA" id="ARBA00023196"/>
    </source>
</evidence>
<dbReference type="PANTHER" id="PTHR15184:SF71">
    <property type="entry name" value="ATP SYNTHASE SUBUNIT BETA, MITOCHONDRIAL"/>
    <property type="match status" value="1"/>
</dbReference>
<dbReference type="PANTHER" id="PTHR15184">
    <property type="entry name" value="ATP SYNTHASE"/>
    <property type="match status" value="1"/>
</dbReference>
<evidence type="ECO:0000313" key="16">
    <source>
        <dbReference type="Proteomes" id="UP001174909"/>
    </source>
</evidence>
<evidence type="ECO:0000259" key="13">
    <source>
        <dbReference type="Pfam" id="PF00006"/>
    </source>
</evidence>
<accession>A0AA35ST69</accession>
<dbReference type="GO" id="GO:0045259">
    <property type="term" value="C:proton-transporting ATP synthase complex"/>
    <property type="evidence" value="ECO:0007669"/>
    <property type="project" value="UniProtKB-KW"/>
</dbReference>
<evidence type="ECO:0000256" key="1">
    <source>
        <dbReference type="ARBA" id="ARBA00004170"/>
    </source>
</evidence>
<keyword evidence="11" id="KW-0139">CF(1)</keyword>
<keyword evidence="16" id="KW-1185">Reference proteome</keyword>
<evidence type="ECO:0000256" key="10">
    <source>
        <dbReference type="ARBA" id="ARBA00023136"/>
    </source>
</evidence>
<keyword evidence="8" id="KW-1278">Translocase</keyword>
<keyword evidence="9" id="KW-0406">Ion transport</keyword>
<evidence type="ECO:0000256" key="8">
    <source>
        <dbReference type="ARBA" id="ARBA00022967"/>
    </source>
</evidence>
<keyword evidence="7" id="KW-0067">ATP-binding</keyword>
<evidence type="ECO:0000313" key="15">
    <source>
        <dbReference type="EMBL" id="CAI8035720.1"/>
    </source>
</evidence>
<dbReference type="InterPro" id="IPR000194">
    <property type="entry name" value="ATPase_F1/V1/A1_a/bsu_nucl-bd"/>
</dbReference>
<evidence type="ECO:0000256" key="7">
    <source>
        <dbReference type="ARBA" id="ARBA00022840"/>
    </source>
</evidence>